<sequence>MSLRLSADELGSVYGGPAEGGGGEERGGGVGSSASLVDMPAVDDLSVNELNPQSLAFEEISVGAATPVGAGTGRDVSGGTRVSELSSAPYLGNDSAIKSLHMTSPIRSVGASSASLGTAGAASIDAGEAAANANVWQLAYYKPLFDVDSHHILTRGIHALLPRPRAQFFEVIASNPDLYGPFWISTTLIFVIGVSGNLAKWLSFTPTDAQPHWTYDFTKLSGASTAVYMYASGAPVAVWAALRYMQANKRLVDVVCMYGYSLASFVPISLLCVLPSPLLRWILISLGCAASAAFLVSNVDMHLQDCFPYADSDSMRRGYALLGAMGVAHAIFGLVLKVCFF</sequence>
<proteinExistence type="inferred from homology"/>
<dbReference type="GO" id="GO:0016192">
    <property type="term" value="P:vesicle-mediated transport"/>
    <property type="evidence" value="ECO:0007669"/>
    <property type="project" value="InterPro"/>
</dbReference>
<keyword evidence="3 6" id="KW-0812">Transmembrane</keyword>
<evidence type="ECO:0000313" key="10">
    <source>
        <dbReference type="Proteomes" id="UP000751190"/>
    </source>
</evidence>
<dbReference type="InterPro" id="IPR039765">
    <property type="entry name" value="Yip5/YIPF1/YIPF2"/>
</dbReference>
<comment type="similarity">
    <text evidence="2 6">Belongs to the YIP1 family.</text>
</comment>
<dbReference type="GO" id="GO:0000139">
    <property type="term" value="C:Golgi membrane"/>
    <property type="evidence" value="ECO:0007669"/>
    <property type="project" value="UniProtKB-SubCell"/>
</dbReference>
<feature type="transmembrane region" description="Helical" evidence="6">
    <location>
        <begin position="257"/>
        <end position="274"/>
    </location>
</feature>
<feature type="transmembrane region" description="Helical" evidence="6">
    <location>
        <begin position="281"/>
        <end position="299"/>
    </location>
</feature>
<feature type="region of interest" description="Disordered" evidence="7">
    <location>
        <begin position="1"/>
        <end position="35"/>
    </location>
</feature>
<evidence type="ECO:0000256" key="2">
    <source>
        <dbReference type="ARBA" id="ARBA00010596"/>
    </source>
</evidence>
<keyword evidence="10" id="KW-1185">Reference proteome</keyword>
<evidence type="ECO:0000256" key="5">
    <source>
        <dbReference type="ARBA" id="ARBA00023136"/>
    </source>
</evidence>
<evidence type="ECO:0000259" key="8">
    <source>
        <dbReference type="Pfam" id="PF04893"/>
    </source>
</evidence>
<dbReference type="OMA" id="AANANVW"/>
<feature type="transmembrane region" description="Helical" evidence="6">
    <location>
        <begin position="178"/>
        <end position="199"/>
    </location>
</feature>
<dbReference type="PANTHER" id="PTHR12822">
    <property type="entry name" value="PROTEIN YIPF"/>
    <property type="match status" value="1"/>
</dbReference>
<dbReference type="EMBL" id="JAGTXO010000008">
    <property type="protein sequence ID" value="KAG8466150.1"/>
    <property type="molecule type" value="Genomic_DNA"/>
</dbReference>
<evidence type="ECO:0000313" key="9">
    <source>
        <dbReference type="EMBL" id="KAG8466150.1"/>
    </source>
</evidence>
<gene>
    <name evidence="9" type="ORF">KFE25_001906</name>
</gene>
<dbReference type="OrthoDB" id="10256463at2759"/>
<comment type="caution">
    <text evidence="9">The sequence shown here is derived from an EMBL/GenBank/DDBJ whole genome shotgun (WGS) entry which is preliminary data.</text>
</comment>
<evidence type="ECO:0000256" key="1">
    <source>
        <dbReference type="ARBA" id="ARBA00004141"/>
    </source>
</evidence>
<evidence type="ECO:0000256" key="7">
    <source>
        <dbReference type="SAM" id="MobiDB-lite"/>
    </source>
</evidence>
<organism evidence="9 10">
    <name type="scientific">Diacronema lutheri</name>
    <name type="common">Unicellular marine alga</name>
    <name type="synonym">Monochrysis lutheri</name>
    <dbReference type="NCBI Taxonomy" id="2081491"/>
    <lineage>
        <taxon>Eukaryota</taxon>
        <taxon>Haptista</taxon>
        <taxon>Haptophyta</taxon>
        <taxon>Pavlovophyceae</taxon>
        <taxon>Pavlovales</taxon>
        <taxon>Pavlovaceae</taxon>
        <taxon>Diacronema</taxon>
    </lineage>
</organism>
<evidence type="ECO:0000256" key="4">
    <source>
        <dbReference type="ARBA" id="ARBA00022989"/>
    </source>
</evidence>
<evidence type="ECO:0000256" key="3">
    <source>
        <dbReference type="ARBA" id="ARBA00022692"/>
    </source>
</evidence>
<name>A0A8J5XVF0_DIALT</name>
<dbReference type="Pfam" id="PF04893">
    <property type="entry name" value="Yip1"/>
    <property type="match status" value="1"/>
</dbReference>
<comment type="subcellular location">
    <subcellularLocation>
        <location evidence="6">Golgi apparatus membrane</location>
        <topology evidence="6">Multi-pass membrane protein</topology>
    </subcellularLocation>
    <subcellularLocation>
        <location evidence="1">Membrane</location>
        <topology evidence="1">Multi-pass membrane protein</topology>
    </subcellularLocation>
</comment>
<accession>A0A8J5XVF0</accession>
<feature type="transmembrane region" description="Helical" evidence="6">
    <location>
        <begin position="319"/>
        <end position="340"/>
    </location>
</feature>
<evidence type="ECO:0000256" key="6">
    <source>
        <dbReference type="RuleBase" id="RU361264"/>
    </source>
</evidence>
<dbReference type="InterPro" id="IPR006977">
    <property type="entry name" value="Yip1_dom"/>
</dbReference>
<dbReference type="PANTHER" id="PTHR12822:SF2">
    <property type="entry name" value="PROTEIN YIPF"/>
    <property type="match status" value="1"/>
</dbReference>
<protein>
    <recommendedName>
        <fullName evidence="6">Protein YIPF</fullName>
    </recommendedName>
</protein>
<dbReference type="AlphaFoldDB" id="A0A8J5XVF0"/>
<dbReference type="GO" id="GO:0031267">
    <property type="term" value="F:small GTPase binding"/>
    <property type="evidence" value="ECO:0007669"/>
    <property type="project" value="InterPro"/>
</dbReference>
<reference evidence="9" key="1">
    <citation type="submission" date="2021-05" db="EMBL/GenBank/DDBJ databases">
        <title>The genome of the haptophyte Pavlova lutheri (Diacronema luteri, Pavlovales) - a model for lipid biosynthesis in eukaryotic algae.</title>
        <authorList>
            <person name="Hulatt C.J."/>
            <person name="Posewitz M.C."/>
        </authorList>
    </citation>
    <scope>NUCLEOTIDE SEQUENCE</scope>
    <source>
        <strain evidence="9">NIVA-4/92</strain>
    </source>
</reference>
<keyword evidence="5 6" id="KW-0472">Membrane</keyword>
<feature type="domain" description="Yip1" evidence="8">
    <location>
        <begin position="160"/>
        <end position="296"/>
    </location>
</feature>
<dbReference type="Proteomes" id="UP000751190">
    <property type="component" value="Unassembled WGS sequence"/>
</dbReference>
<feature type="transmembrane region" description="Helical" evidence="6">
    <location>
        <begin position="220"/>
        <end position="242"/>
    </location>
</feature>
<keyword evidence="4 6" id="KW-1133">Transmembrane helix</keyword>